<reference evidence="1" key="1">
    <citation type="submission" date="2022-03" db="EMBL/GenBank/DDBJ databases">
        <authorList>
            <person name="Tunstrom K."/>
        </authorList>
    </citation>
    <scope>NUCLEOTIDE SEQUENCE</scope>
</reference>
<dbReference type="AlphaFoldDB" id="A0AAU9VCJ9"/>
<evidence type="ECO:0000313" key="2">
    <source>
        <dbReference type="Proteomes" id="UP001153954"/>
    </source>
</evidence>
<protein>
    <submittedName>
        <fullName evidence="1">Uncharacterized protein</fullName>
    </submittedName>
</protein>
<dbReference type="EMBL" id="CAKOGL010000030">
    <property type="protein sequence ID" value="CAH2107046.1"/>
    <property type="molecule type" value="Genomic_DNA"/>
</dbReference>
<organism evidence="1 2">
    <name type="scientific">Euphydryas editha</name>
    <name type="common">Edith's checkerspot</name>
    <dbReference type="NCBI Taxonomy" id="104508"/>
    <lineage>
        <taxon>Eukaryota</taxon>
        <taxon>Metazoa</taxon>
        <taxon>Ecdysozoa</taxon>
        <taxon>Arthropoda</taxon>
        <taxon>Hexapoda</taxon>
        <taxon>Insecta</taxon>
        <taxon>Pterygota</taxon>
        <taxon>Neoptera</taxon>
        <taxon>Endopterygota</taxon>
        <taxon>Lepidoptera</taxon>
        <taxon>Glossata</taxon>
        <taxon>Ditrysia</taxon>
        <taxon>Papilionoidea</taxon>
        <taxon>Nymphalidae</taxon>
        <taxon>Nymphalinae</taxon>
        <taxon>Euphydryas</taxon>
    </lineage>
</organism>
<evidence type="ECO:0000313" key="1">
    <source>
        <dbReference type="EMBL" id="CAH2107046.1"/>
    </source>
</evidence>
<sequence length="139" mass="15986">MKYECHKKYKTSKSQSEYEEFSRYRTIVKAKTALAHDHLASDPKAFWNFIKSNKRNSMYNAEPARLDVSAISAAVVGDARVHLVRLETEDVHCALARRRKEIGGSGWITTFHPQRLPLHVEETVTFPDRWKLTKVVSVA</sequence>
<keyword evidence="2" id="KW-1185">Reference proteome</keyword>
<accession>A0AAU9VCJ9</accession>
<dbReference type="Proteomes" id="UP001153954">
    <property type="component" value="Unassembled WGS sequence"/>
</dbReference>
<gene>
    <name evidence="1" type="ORF">EEDITHA_LOCUS21110</name>
</gene>
<proteinExistence type="predicted"/>
<name>A0AAU9VCJ9_EUPED</name>
<comment type="caution">
    <text evidence="1">The sequence shown here is derived from an EMBL/GenBank/DDBJ whole genome shotgun (WGS) entry which is preliminary data.</text>
</comment>